<keyword evidence="2" id="KW-1003">Cell membrane</keyword>
<feature type="transmembrane region" description="Helical" evidence="8">
    <location>
        <begin position="317"/>
        <end position="346"/>
    </location>
</feature>
<keyword evidence="4 8" id="KW-0812">Transmembrane</keyword>
<name>A0A1G8W4G6_9EURY</name>
<dbReference type="Pfam" id="PF09594">
    <property type="entry name" value="GT87"/>
    <property type="match status" value="1"/>
</dbReference>
<comment type="subcellular location">
    <subcellularLocation>
        <location evidence="1">Cell membrane</location>
        <topology evidence="1">Multi-pass membrane protein</topology>
    </subcellularLocation>
</comment>
<dbReference type="AlphaFoldDB" id="A0A1G8W4G6"/>
<feature type="transmembrane region" description="Helical" evidence="8">
    <location>
        <begin position="185"/>
        <end position="204"/>
    </location>
</feature>
<evidence type="ECO:0000256" key="8">
    <source>
        <dbReference type="SAM" id="Phobius"/>
    </source>
</evidence>
<dbReference type="GO" id="GO:0005886">
    <property type="term" value="C:plasma membrane"/>
    <property type="evidence" value="ECO:0007669"/>
    <property type="project" value="UniProtKB-SubCell"/>
</dbReference>
<evidence type="ECO:0000256" key="6">
    <source>
        <dbReference type="ARBA" id="ARBA00023136"/>
    </source>
</evidence>
<sequence length="435" mass="47561">MSLSRELWERRREQPLFVALCIVTVAIVVVWPVVDALLARYELVHVTDYGFNDFGAYAGAVDNWVSGDAPIYTRNEDGGFHGSYLYPPYVLPLFYPFAKLGFETGPVLFGVFSLFLLYVGIEAVVAELGYSLTVPERIVLFFGLFGFHPALWDFKWGQVSTLLAALLCFAFYTHERGQRGHAASAYLSGLFTALAGGVKLFYATAGAHLLRNGRRFAGGVVTGIGLLVSSLVVFGLDTHDLYLDVLTWGKGWGTDQLPPAEWQTAYYRPLFLLDQTIERVGLSLPDAWIPVAIVAGVLAVIGLTLRRRHNPHGSTLTFALGVAVIPLFAPRAYTHDLVVLLLPAVLLLSEELDRNDGLPWVPVLGVLLVHFQTYGTRAAIHLFDRSQAVLLQPGVYGTLLLVGLAAGRLYGLDQSASDEQGDTATADDQTGQSDE</sequence>
<evidence type="ECO:0000256" key="2">
    <source>
        <dbReference type="ARBA" id="ARBA00022475"/>
    </source>
</evidence>
<evidence type="ECO:0000256" key="3">
    <source>
        <dbReference type="ARBA" id="ARBA00022679"/>
    </source>
</evidence>
<dbReference type="OrthoDB" id="346500at2157"/>
<gene>
    <name evidence="9" type="ORF">SAMN05216226_10859</name>
</gene>
<feature type="transmembrane region" description="Helical" evidence="8">
    <location>
        <begin position="216"/>
        <end position="236"/>
    </location>
</feature>
<dbReference type="RefSeq" id="WP_092702303.1">
    <property type="nucleotide sequence ID" value="NZ_FNFC01000008.1"/>
</dbReference>
<keyword evidence="10" id="KW-1185">Reference proteome</keyword>
<organism evidence="9 10">
    <name type="scientific">Halovenus aranensis</name>
    <dbReference type="NCBI Taxonomy" id="890420"/>
    <lineage>
        <taxon>Archaea</taxon>
        <taxon>Methanobacteriati</taxon>
        <taxon>Methanobacteriota</taxon>
        <taxon>Stenosarchaea group</taxon>
        <taxon>Halobacteria</taxon>
        <taxon>Halobacteriales</taxon>
        <taxon>Haloarculaceae</taxon>
        <taxon>Halovenus</taxon>
    </lineage>
</organism>
<feature type="transmembrane region" description="Helical" evidence="8">
    <location>
        <begin position="358"/>
        <end position="376"/>
    </location>
</feature>
<feature type="transmembrane region" description="Helical" evidence="8">
    <location>
        <begin position="107"/>
        <end position="133"/>
    </location>
</feature>
<evidence type="ECO:0000256" key="5">
    <source>
        <dbReference type="ARBA" id="ARBA00022989"/>
    </source>
</evidence>
<evidence type="ECO:0000256" key="1">
    <source>
        <dbReference type="ARBA" id="ARBA00004651"/>
    </source>
</evidence>
<evidence type="ECO:0000256" key="7">
    <source>
        <dbReference type="SAM" id="MobiDB-lite"/>
    </source>
</evidence>
<evidence type="ECO:0008006" key="11">
    <source>
        <dbReference type="Google" id="ProtNLM"/>
    </source>
</evidence>
<keyword evidence="6 8" id="KW-0472">Membrane</keyword>
<protein>
    <recommendedName>
        <fullName evidence="11">DUF2029 domain-containing protein</fullName>
    </recommendedName>
</protein>
<reference evidence="9 10" key="1">
    <citation type="submission" date="2016-10" db="EMBL/GenBank/DDBJ databases">
        <authorList>
            <person name="de Groot N.N."/>
        </authorList>
    </citation>
    <scope>NUCLEOTIDE SEQUENCE [LARGE SCALE GENOMIC DNA]</scope>
    <source>
        <strain evidence="9 10">IBRC-M10015</strain>
    </source>
</reference>
<dbReference type="Proteomes" id="UP000198856">
    <property type="component" value="Unassembled WGS sequence"/>
</dbReference>
<feature type="transmembrane region" description="Helical" evidence="8">
    <location>
        <begin position="16"/>
        <end position="34"/>
    </location>
</feature>
<evidence type="ECO:0000256" key="4">
    <source>
        <dbReference type="ARBA" id="ARBA00022692"/>
    </source>
</evidence>
<evidence type="ECO:0000313" key="9">
    <source>
        <dbReference type="EMBL" id="SDJ72983.1"/>
    </source>
</evidence>
<evidence type="ECO:0000313" key="10">
    <source>
        <dbReference type="Proteomes" id="UP000198856"/>
    </source>
</evidence>
<proteinExistence type="predicted"/>
<accession>A0A1G8W4G6</accession>
<keyword evidence="3" id="KW-0808">Transferase</keyword>
<dbReference type="EMBL" id="FNFC01000008">
    <property type="protein sequence ID" value="SDJ72983.1"/>
    <property type="molecule type" value="Genomic_DNA"/>
</dbReference>
<keyword evidence="5 8" id="KW-1133">Transmembrane helix</keyword>
<dbReference type="InterPro" id="IPR018584">
    <property type="entry name" value="GT87"/>
</dbReference>
<dbReference type="STRING" id="890420.SAMN05216226_10859"/>
<feature type="transmembrane region" description="Helical" evidence="8">
    <location>
        <begin position="287"/>
        <end position="305"/>
    </location>
</feature>
<dbReference type="GO" id="GO:0016758">
    <property type="term" value="F:hexosyltransferase activity"/>
    <property type="evidence" value="ECO:0007669"/>
    <property type="project" value="InterPro"/>
</dbReference>
<feature type="region of interest" description="Disordered" evidence="7">
    <location>
        <begin position="415"/>
        <end position="435"/>
    </location>
</feature>
<feature type="transmembrane region" description="Helical" evidence="8">
    <location>
        <begin position="388"/>
        <end position="410"/>
    </location>
</feature>